<dbReference type="InterPro" id="IPR029058">
    <property type="entry name" value="AB_hydrolase_fold"/>
</dbReference>
<protein>
    <recommendedName>
        <fullName evidence="1">Peptidase S9 prolyl oligopeptidase catalytic domain-containing protein</fullName>
    </recommendedName>
</protein>
<dbReference type="Pfam" id="PF00326">
    <property type="entry name" value="Peptidase_S9"/>
    <property type="match status" value="1"/>
</dbReference>
<sequence length="114" mass="12372">MPAPQGPPSLLVFGTDWNAAPQPTLERMRAVSPRAHIVGGSYAHVPTFLVHGTADDLIPWQQSRGTYDALVARGVPAGLALVEGPPHIRDLSSDPESEGWKAVLRAKVVLRYQW</sequence>
<evidence type="ECO:0000313" key="2">
    <source>
        <dbReference type="EMBL" id="KAK3293977.1"/>
    </source>
</evidence>
<dbReference type="GO" id="GO:0008236">
    <property type="term" value="F:serine-type peptidase activity"/>
    <property type="evidence" value="ECO:0007669"/>
    <property type="project" value="InterPro"/>
</dbReference>
<evidence type="ECO:0000259" key="1">
    <source>
        <dbReference type="Pfam" id="PF00326"/>
    </source>
</evidence>
<reference evidence="2" key="2">
    <citation type="submission" date="2023-06" db="EMBL/GenBank/DDBJ databases">
        <authorList>
            <consortium name="Lawrence Berkeley National Laboratory"/>
            <person name="Haridas S."/>
            <person name="Hensen N."/>
            <person name="Bonometti L."/>
            <person name="Westerberg I."/>
            <person name="Brannstrom I.O."/>
            <person name="Guillou S."/>
            <person name="Cros-Aarteil S."/>
            <person name="Calhoun S."/>
            <person name="Kuo A."/>
            <person name="Mondo S."/>
            <person name="Pangilinan J."/>
            <person name="Riley R."/>
            <person name="Labutti K."/>
            <person name="Andreopoulos B."/>
            <person name="Lipzen A."/>
            <person name="Chen C."/>
            <person name="Yanf M."/>
            <person name="Daum C."/>
            <person name="Ng V."/>
            <person name="Clum A."/>
            <person name="Steindorff A."/>
            <person name="Ohm R."/>
            <person name="Martin F."/>
            <person name="Silar P."/>
            <person name="Natvig D."/>
            <person name="Lalanne C."/>
            <person name="Gautier V."/>
            <person name="Ament-Velasquez S.L."/>
            <person name="Kruys A."/>
            <person name="Hutchinson M.I."/>
            <person name="Powell A.J."/>
            <person name="Barry K."/>
            <person name="Miller A.N."/>
            <person name="Grigoriev I.V."/>
            <person name="Debuchy R."/>
            <person name="Gladieux P."/>
            <person name="Thoren M.H."/>
            <person name="Johannesson H."/>
        </authorList>
    </citation>
    <scope>NUCLEOTIDE SEQUENCE</scope>
    <source>
        <strain evidence="2">CBS 168.71</strain>
    </source>
</reference>
<dbReference type="EMBL" id="JAUEPN010000005">
    <property type="protein sequence ID" value="KAK3293977.1"/>
    <property type="molecule type" value="Genomic_DNA"/>
</dbReference>
<comment type="caution">
    <text evidence="2">The sequence shown here is derived from an EMBL/GenBank/DDBJ whole genome shotgun (WGS) entry which is preliminary data.</text>
</comment>
<dbReference type="SUPFAM" id="SSF53474">
    <property type="entry name" value="alpha/beta-Hydrolases"/>
    <property type="match status" value="1"/>
</dbReference>
<dbReference type="Proteomes" id="UP001278766">
    <property type="component" value="Unassembled WGS sequence"/>
</dbReference>
<gene>
    <name evidence="2" type="ORF">B0H64DRAFT_374821</name>
</gene>
<name>A0AAE0HCB0_9PEZI</name>
<dbReference type="InterPro" id="IPR001375">
    <property type="entry name" value="Peptidase_S9_cat"/>
</dbReference>
<organism evidence="2 3">
    <name type="scientific">Chaetomium fimeti</name>
    <dbReference type="NCBI Taxonomy" id="1854472"/>
    <lineage>
        <taxon>Eukaryota</taxon>
        <taxon>Fungi</taxon>
        <taxon>Dikarya</taxon>
        <taxon>Ascomycota</taxon>
        <taxon>Pezizomycotina</taxon>
        <taxon>Sordariomycetes</taxon>
        <taxon>Sordariomycetidae</taxon>
        <taxon>Sordariales</taxon>
        <taxon>Chaetomiaceae</taxon>
        <taxon>Chaetomium</taxon>
    </lineage>
</organism>
<dbReference type="AlphaFoldDB" id="A0AAE0HCB0"/>
<evidence type="ECO:0000313" key="3">
    <source>
        <dbReference type="Proteomes" id="UP001278766"/>
    </source>
</evidence>
<feature type="domain" description="Peptidase S9 prolyl oligopeptidase catalytic" evidence="1">
    <location>
        <begin position="12"/>
        <end position="87"/>
    </location>
</feature>
<reference evidence="2" key="1">
    <citation type="journal article" date="2023" name="Mol. Phylogenet. Evol.">
        <title>Genome-scale phylogeny and comparative genomics of the fungal order Sordariales.</title>
        <authorList>
            <person name="Hensen N."/>
            <person name="Bonometti L."/>
            <person name="Westerberg I."/>
            <person name="Brannstrom I.O."/>
            <person name="Guillou S."/>
            <person name="Cros-Aarteil S."/>
            <person name="Calhoun S."/>
            <person name="Haridas S."/>
            <person name="Kuo A."/>
            <person name="Mondo S."/>
            <person name="Pangilinan J."/>
            <person name="Riley R."/>
            <person name="LaButti K."/>
            <person name="Andreopoulos B."/>
            <person name="Lipzen A."/>
            <person name="Chen C."/>
            <person name="Yan M."/>
            <person name="Daum C."/>
            <person name="Ng V."/>
            <person name="Clum A."/>
            <person name="Steindorff A."/>
            <person name="Ohm R.A."/>
            <person name="Martin F."/>
            <person name="Silar P."/>
            <person name="Natvig D.O."/>
            <person name="Lalanne C."/>
            <person name="Gautier V."/>
            <person name="Ament-Velasquez S.L."/>
            <person name="Kruys A."/>
            <person name="Hutchinson M.I."/>
            <person name="Powell A.J."/>
            <person name="Barry K."/>
            <person name="Miller A.N."/>
            <person name="Grigoriev I.V."/>
            <person name="Debuchy R."/>
            <person name="Gladieux P."/>
            <person name="Hiltunen Thoren M."/>
            <person name="Johannesson H."/>
        </authorList>
    </citation>
    <scope>NUCLEOTIDE SEQUENCE</scope>
    <source>
        <strain evidence="2">CBS 168.71</strain>
    </source>
</reference>
<accession>A0AAE0HCB0</accession>
<proteinExistence type="predicted"/>
<dbReference type="GO" id="GO:0006508">
    <property type="term" value="P:proteolysis"/>
    <property type="evidence" value="ECO:0007669"/>
    <property type="project" value="InterPro"/>
</dbReference>
<dbReference type="Gene3D" id="3.40.50.1820">
    <property type="entry name" value="alpha/beta hydrolase"/>
    <property type="match status" value="1"/>
</dbReference>
<keyword evidence="3" id="KW-1185">Reference proteome</keyword>
<dbReference type="GeneID" id="87839320"/>
<dbReference type="RefSeq" id="XP_062657491.1">
    <property type="nucleotide sequence ID" value="XM_062802372.1"/>
</dbReference>